<dbReference type="Gene3D" id="3.40.50.150">
    <property type="entry name" value="Vaccinia Virus protein VP39"/>
    <property type="match status" value="1"/>
</dbReference>
<dbReference type="Gene3D" id="3.40.50.720">
    <property type="entry name" value="NAD(P)-binding Rossmann-like Domain"/>
    <property type="match status" value="1"/>
</dbReference>
<keyword evidence="2" id="KW-1185">Reference proteome</keyword>
<dbReference type="KEGG" id="palb:EJC50_01595"/>
<protein>
    <submittedName>
        <fullName evidence="1">Uncharacterized protein</fullName>
    </submittedName>
</protein>
<reference evidence="2" key="1">
    <citation type="submission" date="2018-12" db="EMBL/GenBank/DDBJ databases">
        <title>Genome sequence of Peanibacillus sp.</title>
        <authorList>
            <person name="Subramani G."/>
            <person name="Srinivasan S."/>
            <person name="Kim M.K."/>
        </authorList>
    </citation>
    <scope>NUCLEOTIDE SEQUENCE [LARGE SCALE GENOMIC DNA]</scope>
    <source>
        <strain evidence="2">18JY67-1</strain>
    </source>
</reference>
<dbReference type="Proteomes" id="UP000272528">
    <property type="component" value="Chromosome"/>
</dbReference>
<name>A0A3Q8X1T7_9BACL</name>
<evidence type="ECO:0000313" key="1">
    <source>
        <dbReference type="EMBL" id="AZN38506.1"/>
    </source>
</evidence>
<dbReference type="AlphaFoldDB" id="A0A3Q8X1T7"/>
<sequence length="400" mass="45288">MASLLMAAEALYKQMPALTSMKNRASELHSVVDYSGDLSLFQWIQMTAIALEFKPDLILELGRGKGNSTCMFTEVTHALDNECDVVSICLSNAFEMETKKKLHDTGLANGEWFARMHTYQQDILTFPYEDLFENYNRVLVFWDAHGYSVANCVLGKILPLLERKNHLIMMHDISDTRYVSKVASLYQDILWTGNHFGGRTLQLGHLISSVEQLVAITDFTSRNEVELHTADHSFHTYFAQHPNHFKEISAVLDPTMVSKNAHWVYFSLNGLEREITYPSFDVGKVRSETAGTDIISYEMVHWLMKRQEEGEIAIFGAGLNGGILLDFINNFNLKYDSQIRVSCFYDNYLAGQLVQGIPVMAPDESVARQQIVVASSRFDEIKQQLLSFGAEPNSIIPGMK</sequence>
<proteinExistence type="predicted"/>
<dbReference type="EMBL" id="CP034437">
    <property type="protein sequence ID" value="AZN38506.1"/>
    <property type="molecule type" value="Genomic_DNA"/>
</dbReference>
<dbReference type="SUPFAM" id="SSF53335">
    <property type="entry name" value="S-adenosyl-L-methionine-dependent methyltransferases"/>
    <property type="match status" value="1"/>
</dbReference>
<organism evidence="1 2">
    <name type="scientific">Paenibacillus albus</name>
    <dbReference type="NCBI Taxonomy" id="2495582"/>
    <lineage>
        <taxon>Bacteria</taxon>
        <taxon>Bacillati</taxon>
        <taxon>Bacillota</taxon>
        <taxon>Bacilli</taxon>
        <taxon>Bacillales</taxon>
        <taxon>Paenibacillaceae</taxon>
        <taxon>Paenibacillus</taxon>
    </lineage>
</organism>
<dbReference type="InterPro" id="IPR029063">
    <property type="entry name" value="SAM-dependent_MTases_sf"/>
</dbReference>
<evidence type="ECO:0000313" key="2">
    <source>
        <dbReference type="Proteomes" id="UP000272528"/>
    </source>
</evidence>
<accession>A0A3Q8X1T7</accession>
<dbReference type="RefSeq" id="WP_126011682.1">
    <property type="nucleotide sequence ID" value="NZ_CP034437.1"/>
</dbReference>
<gene>
    <name evidence="1" type="ORF">EJC50_01595</name>
</gene>